<keyword evidence="1" id="KW-0472">Membrane</keyword>
<evidence type="ECO:0000256" key="1">
    <source>
        <dbReference type="SAM" id="Phobius"/>
    </source>
</evidence>
<protein>
    <submittedName>
        <fullName evidence="2">Uncharacterized protein</fullName>
    </submittedName>
</protein>
<dbReference type="EMBL" id="HBIV01043672">
    <property type="protein sequence ID" value="CAE0678877.1"/>
    <property type="molecule type" value="Transcribed_RNA"/>
</dbReference>
<keyword evidence="1" id="KW-0812">Transmembrane</keyword>
<proteinExistence type="predicted"/>
<dbReference type="AlphaFoldDB" id="A0A7S3ZCD0"/>
<keyword evidence="1" id="KW-1133">Transmembrane helix</keyword>
<name>A0A7S3ZCD0_9EUKA</name>
<feature type="transmembrane region" description="Helical" evidence="1">
    <location>
        <begin position="90"/>
        <end position="113"/>
    </location>
</feature>
<sequence length="184" mass="20361">MVYVDLGLIVVAGLVQFGTGLQIESLWGAIGHRSCCYQVHGATEIPTLTKAIKNGAKIVEEDANKVGEMIKSLREPGYQILHNYGMEVDTYFVCVALAMLAIIAMLLLGFVYLRKKALTPRHAKVDGCSEGNLLKKSDQRISTIEDLQKTSFCDRLCSCFSPLHPARGEVEVKVVKPAWEIKDY</sequence>
<evidence type="ECO:0000313" key="2">
    <source>
        <dbReference type="EMBL" id="CAE0678877.1"/>
    </source>
</evidence>
<reference evidence="2" key="1">
    <citation type="submission" date="2021-01" db="EMBL/GenBank/DDBJ databases">
        <authorList>
            <person name="Corre E."/>
            <person name="Pelletier E."/>
            <person name="Niang G."/>
            <person name="Scheremetjew M."/>
            <person name="Finn R."/>
            <person name="Kale V."/>
            <person name="Holt S."/>
            <person name="Cochrane G."/>
            <person name="Meng A."/>
            <person name="Brown T."/>
            <person name="Cohen L."/>
        </authorList>
    </citation>
    <scope>NUCLEOTIDE SEQUENCE</scope>
    <source>
        <strain evidence="2">CCCM811</strain>
    </source>
</reference>
<gene>
    <name evidence="2" type="ORF">LGLO00237_LOCUS30659</name>
</gene>
<accession>A0A7S3ZCD0</accession>
<organism evidence="2">
    <name type="scientific">Lotharella globosa</name>
    <dbReference type="NCBI Taxonomy" id="91324"/>
    <lineage>
        <taxon>Eukaryota</taxon>
        <taxon>Sar</taxon>
        <taxon>Rhizaria</taxon>
        <taxon>Cercozoa</taxon>
        <taxon>Chlorarachniophyceae</taxon>
        <taxon>Lotharella</taxon>
    </lineage>
</organism>